<dbReference type="InterPro" id="IPR036388">
    <property type="entry name" value="WH-like_DNA-bd_sf"/>
</dbReference>
<evidence type="ECO:0000256" key="2">
    <source>
        <dbReference type="ARBA" id="ARBA00023125"/>
    </source>
</evidence>
<organism evidence="7 8">
    <name type="scientific">Alteribacillus bidgolensis</name>
    <dbReference type="NCBI Taxonomy" id="930129"/>
    <lineage>
        <taxon>Bacteria</taxon>
        <taxon>Bacillati</taxon>
        <taxon>Bacillota</taxon>
        <taxon>Bacilli</taxon>
        <taxon>Bacillales</taxon>
        <taxon>Bacillaceae</taxon>
        <taxon>Alteribacillus</taxon>
    </lineage>
</organism>
<dbReference type="GO" id="GO:0003677">
    <property type="term" value="F:DNA binding"/>
    <property type="evidence" value="ECO:0007669"/>
    <property type="project" value="UniProtKB-KW"/>
</dbReference>
<dbReference type="InterPro" id="IPR014710">
    <property type="entry name" value="RmlC-like_jellyroll"/>
</dbReference>
<dbReference type="Pfam" id="PF00027">
    <property type="entry name" value="cNMP_binding"/>
    <property type="match status" value="1"/>
</dbReference>
<dbReference type="InterPro" id="IPR036390">
    <property type="entry name" value="WH_DNA-bd_sf"/>
</dbReference>
<dbReference type="SMART" id="SM00100">
    <property type="entry name" value="cNMP"/>
    <property type="match status" value="1"/>
</dbReference>
<dbReference type="InterPro" id="IPR018490">
    <property type="entry name" value="cNMP-bd_dom_sf"/>
</dbReference>
<dbReference type="EMBL" id="FNDU01000001">
    <property type="protein sequence ID" value="SDH45762.1"/>
    <property type="molecule type" value="Genomic_DNA"/>
</dbReference>
<keyword evidence="8" id="KW-1185">Reference proteome</keyword>
<reference evidence="7 8" key="1">
    <citation type="submission" date="2016-10" db="EMBL/GenBank/DDBJ databases">
        <authorList>
            <person name="de Groot N.N."/>
        </authorList>
    </citation>
    <scope>NUCLEOTIDE SEQUENCE [LARGE SCALE GENOMIC DNA]</scope>
    <source>
        <strain evidence="8">P4B,CCM 7963,CECT 7998,DSM 25260,IBRC-M 10614,KCTC 13821</strain>
    </source>
</reference>
<dbReference type="STRING" id="930129.SAMN05216352_101349"/>
<dbReference type="Pfam" id="PF13545">
    <property type="entry name" value="HTH_Crp_2"/>
    <property type="match status" value="1"/>
</dbReference>
<dbReference type="PANTHER" id="PTHR24567">
    <property type="entry name" value="CRP FAMILY TRANSCRIPTIONAL REGULATORY PROTEIN"/>
    <property type="match status" value="1"/>
</dbReference>
<dbReference type="Gene3D" id="2.60.120.10">
    <property type="entry name" value="Jelly Rolls"/>
    <property type="match status" value="1"/>
</dbReference>
<evidence type="ECO:0000313" key="8">
    <source>
        <dbReference type="Proteomes" id="UP000199017"/>
    </source>
</evidence>
<dbReference type="OrthoDB" id="9810708at2"/>
<dbReference type="PROSITE" id="PS50042">
    <property type="entry name" value="CNMP_BINDING_3"/>
    <property type="match status" value="1"/>
</dbReference>
<dbReference type="Gene3D" id="1.10.10.10">
    <property type="entry name" value="Winged helix-like DNA-binding domain superfamily/Winged helix DNA-binding domain"/>
    <property type="match status" value="1"/>
</dbReference>
<dbReference type="SUPFAM" id="SSF51206">
    <property type="entry name" value="cAMP-binding domain-like"/>
    <property type="match status" value="1"/>
</dbReference>
<evidence type="ECO:0000256" key="1">
    <source>
        <dbReference type="ARBA" id="ARBA00023015"/>
    </source>
</evidence>
<dbReference type="SMART" id="SM00419">
    <property type="entry name" value="HTH_CRP"/>
    <property type="match status" value="1"/>
</dbReference>
<gene>
    <name evidence="7" type="ORF">SAMN05216352_101349</name>
</gene>
<dbReference type="Proteomes" id="UP000199017">
    <property type="component" value="Unassembled WGS sequence"/>
</dbReference>
<evidence type="ECO:0000256" key="3">
    <source>
        <dbReference type="ARBA" id="ARBA00023159"/>
    </source>
</evidence>
<dbReference type="SUPFAM" id="SSF46785">
    <property type="entry name" value="Winged helix' DNA-binding domain"/>
    <property type="match status" value="1"/>
</dbReference>
<dbReference type="PROSITE" id="PS51063">
    <property type="entry name" value="HTH_CRP_2"/>
    <property type="match status" value="1"/>
</dbReference>
<dbReference type="GO" id="GO:0003700">
    <property type="term" value="F:DNA-binding transcription factor activity"/>
    <property type="evidence" value="ECO:0007669"/>
    <property type="project" value="TreeGrafter"/>
</dbReference>
<dbReference type="CDD" id="cd00092">
    <property type="entry name" value="HTH_CRP"/>
    <property type="match status" value="1"/>
</dbReference>
<accession>A0A1G8CK32</accession>
<dbReference type="RefSeq" id="WP_091579996.1">
    <property type="nucleotide sequence ID" value="NZ_FNDU01000001.1"/>
</dbReference>
<dbReference type="GO" id="GO:0005829">
    <property type="term" value="C:cytosol"/>
    <property type="evidence" value="ECO:0007669"/>
    <property type="project" value="TreeGrafter"/>
</dbReference>
<name>A0A1G8CK32_9BACI</name>
<evidence type="ECO:0000256" key="4">
    <source>
        <dbReference type="ARBA" id="ARBA00023163"/>
    </source>
</evidence>
<keyword evidence="2" id="KW-0238">DNA-binding</keyword>
<proteinExistence type="predicted"/>
<dbReference type="InterPro" id="IPR050397">
    <property type="entry name" value="Env_Response_Regulators"/>
</dbReference>
<dbReference type="PANTHER" id="PTHR24567:SF74">
    <property type="entry name" value="HTH-TYPE TRANSCRIPTIONAL REGULATOR ARCR"/>
    <property type="match status" value="1"/>
</dbReference>
<protein>
    <submittedName>
        <fullName evidence="7">CRP/FNR family transcriptional regulator, anaerobic regulatory protein</fullName>
    </submittedName>
</protein>
<dbReference type="PRINTS" id="PR00034">
    <property type="entry name" value="HTHCRP"/>
</dbReference>
<evidence type="ECO:0000259" key="6">
    <source>
        <dbReference type="PROSITE" id="PS51063"/>
    </source>
</evidence>
<dbReference type="CDD" id="cd00038">
    <property type="entry name" value="CAP_ED"/>
    <property type="match status" value="1"/>
</dbReference>
<feature type="domain" description="Cyclic nucleotide-binding" evidence="5">
    <location>
        <begin position="16"/>
        <end position="88"/>
    </location>
</feature>
<keyword evidence="1" id="KW-0805">Transcription regulation</keyword>
<dbReference type="InterPro" id="IPR000595">
    <property type="entry name" value="cNMP-bd_dom"/>
</dbReference>
<dbReference type="InterPro" id="IPR012318">
    <property type="entry name" value="HTH_CRP"/>
</dbReference>
<sequence length="241" mass="27331">MGNQALLNKEINNFQNTSSFTEENFEKIKEIMYTHTLNTGSFLFMEDDAANKLFYVKKGVVKLTKTTADGKEYIFGLYGEGDLIGDISGFDTLSYTYNAFILKDSEIGFIQQKDLEVLLWQHGSLAIEFMKWTTLMGQITKSKMRDLTFYGKAGALASTLIRLSNSYGIKRANTITITRKMKNGELGEYIGSTRESVNRMLSDLKKKAVISQHQGYIVIHDLQYLKSVCHCEECPLAVCRM</sequence>
<evidence type="ECO:0000259" key="5">
    <source>
        <dbReference type="PROSITE" id="PS50042"/>
    </source>
</evidence>
<keyword evidence="4" id="KW-0804">Transcription</keyword>
<evidence type="ECO:0000313" key="7">
    <source>
        <dbReference type="EMBL" id="SDH45762.1"/>
    </source>
</evidence>
<keyword evidence="3" id="KW-0010">Activator</keyword>
<dbReference type="AlphaFoldDB" id="A0A1G8CK32"/>
<feature type="domain" description="HTH crp-type" evidence="6">
    <location>
        <begin position="150"/>
        <end position="223"/>
    </location>
</feature>